<dbReference type="InterPro" id="IPR011001">
    <property type="entry name" value="Saposin-like"/>
</dbReference>
<evidence type="ECO:0000313" key="4">
    <source>
        <dbReference type="Proteomes" id="UP000887575"/>
    </source>
</evidence>
<name>A0AAF3J4F1_9BILA</name>
<dbReference type="SUPFAM" id="SSF47862">
    <property type="entry name" value="Saposin"/>
    <property type="match status" value="1"/>
</dbReference>
<dbReference type="PROSITE" id="PS50015">
    <property type="entry name" value="SAP_B"/>
    <property type="match status" value="1"/>
</dbReference>
<dbReference type="WBParaSite" id="MBELARI_LOCUS15515">
    <property type="protein sequence ID" value="MBELARI_LOCUS15515"/>
    <property type="gene ID" value="MBELARI_LOCUS15515"/>
</dbReference>
<proteinExistence type="predicted"/>
<feature type="chain" id="PRO_5042126785" evidence="2">
    <location>
        <begin position="23"/>
        <end position="128"/>
    </location>
</feature>
<feature type="signal peptide" evidence="2">
    <location>
        <begin position="1"/>
        <end position="22"/>
    </location>
</feature>
<accession>A0AAF3J4F1</accession>
<dbReference type="Proteomes" id="UP000887575">
    <property type="component" value="Unassembled WGS sequence"/>
</dbReference>
<protein>
    <submittedName>
        <fullName evidence="5">Saposin B-type domain-containing protein</fullName>
    </submittedName>
</protein>
<evidence type="ECO:0000313" key="5">
    <source>
        <dbReference type="WBParaSite" id="MBELARI_LOCUS15515"/>
    </source>
</evidence>
<evidence type="ECO:0000259" key="3">
    <source>
        <dbReference type="PROSITE" id="PS50015"/>
    </source>
</evidence>
<dbReference type="AlphaFoldDB" id="A0AAF3J4F1"/>
<dbReference type="SMART" id="SM00741">
    <property type="entry name" value="SapB"/>
    <property type="match status" value="1"/>
</dbReference>
<keyword evidence="4" id="KW-1185">Reference proteome</keyword>
<organism evidence="4 5">
    <name type="scientific">Mesorhabditis belari</name>
    <dbReference type="NCBI Taxonomy" id="2138241"/>
    <lineage>
        <taxon>Eukaryota</taxon>
        <taxon>Metazoa</taxon>
        <taxon>Ecdysozoa</taxon>
        <taxon>Nematoda</taxon>
        <taxon>Chromadorea</taxon>
        <taxon>Rhabditida</taxon>
        <taxon>Rhabditina</taxon>
        <taxon>Rhabditomorpha</taxon>
        <taxon>Rhabditoidea</taxon>
        <taxon>Rhabditidae</taxon>
        <taxon>Mesorhabditinae</taxon>
        <taxon>Mesorhabditis</taxon>
    </lineage>
</organism>
<dbReference type="Gene3D" id="1.10.225.10">
    <property type="entry name" value="Saposin-like"/>
    <property type="match status" value="1"/>
</dbReference>
<feature type="domain" description="Saposin B-type" evidence="3">
    <location>
        <begin position="25"/>
        <end position="111"/>
    </location>
</feature>
<keyword evidence="1" id="KW-1015">Disulfide bond</keyword>
<dbReference type="InterPro" id="IPR008139">
    <property type="entry name" value="SaposinB_dom"/>
</dbReference>
<keyword evidence="2" id="KW-0732">Signal</keyword>
<evidence type="ECO:0000256" key="2">
    <source>
        <dbReference type="SAM" id="SignalP"/>
    </source>
</evidence>
<reference evidence="5" key="1">
    <citation type="submission" date="2024-02" db="UniProtKB">
        <authorList>
            <consortium name="WormBaseParasite"/>
        </authorList>
    </citation>
    <scope>IDENTIFICATION</scope>
</reference>
<sequence>MSLSRFLANFFILTLFIQLTLADSTVDACKVCSFVLGGAIDHYQGNFMDEDDMRQQLSDLCTRLGNIDGAEVHQACDSLVQANIDQIYADLTKGMSAIDTCINIQLCKSPQPRVRSVNNRLIETAKTQ</sequence>
<evidence type="ECO:0000256" key="1">
    <source>
        <dbReference type="ARBA" id="ARBA00023157"/>
    </source>
</evidence>